<dbReference type="SUPFAM" id="SSF101821">
    <property type="entry name" value="Aminopeptidase/glucanase lid domain"/>
    <property type="match status" value="1"/>
</dbReference>
<dbReference type="PIRSF" id="PIRSF001123">
    <property type="entry name" value="PepA_GA"/>
    <property type="match status" value="1"/>
</dbReference>
<dbReference type="InterPro" id="IPR023367">
    <property type="entry name" value="Peptidase_M42_dom2"/>
</dbReference>
<protein>
    <submittedName>
        <fullName evidence="7">M42 glutamyl aminopeptidase</fullName>
    </submittedName>
</protein>
<evidence type="ECO:0000313" key="8">
    <source>
        <dbReference type="Proteomes" id="UP000016646"/>
    </source>
</evidence>
<dbReference type="PANTHER" id="PTHR32481:SF0">
    <property type="entry name" value="AMINOPEPTIDASE YPDE-RELATED"/>
    <property type="match status" value="1"/>
</dbReference>
<dbReference type="EMBL" id="AVQI01000018">
    <property type="protein sequence ID" value="ERK04619.1"/>
    <property type="molecule type" value="Genomic_DNA"/>
</dbReference>
<organism evidence="7 8">
    <name type="scientific">Treponema socranskii subsp. socranskii VPI DR56BR1116 = ATCC 35536</name>
    <dbReference type="NCBI Taxonomy" id="1125725"/>
    <lineage>
        <taxon>Bacteria</taxon>
        <taxon>Pseudomonadati</taxon>
        <taxon>Spirochaetota</taxon>
        <taxon>Spirochaetia</taxon>
        <taxon>Spirochaetales</taxon>
        <taxon>Treponemataceae</taxon>
        <taxon>Treponema</taxon>
    </lineage>
</organism>
<dbReference type="GO" id="GO:0004177">
    <property type="term" value="F:aminopeptidase activity"/>
    <property type="evidence" value="ECO:0007669"/>
    <property type="project" value="UniProtKB-KW"/>
</dbReference>
<evidence type="ECO:0000313" key="7">
    <source>
        <dbReference type="EMBL" id="ERK04619.1"/>
    </source>
</evidence>
<evidence type="ECO:0000256" key="5">
    <source>
        <dbReference type="ARBA" id="ARBA00022801"/>
    </source>
</evidence>
<evidence type="ECO:0000256" key="3">
    <source>
        <dbReference type="ARBA" id="ARBA00022670"/>
    </source>
</evidence>
<keyword evidence="2 7" id="KW-0031">Aminopeptidase</keyword>
<dbReference type="Gene3D" id="2.40.30.40">
    <property type="entry name" value="Peptidase M42, domain 2"/>
    <property type="match status" value="1"/>
</dbReference>
<proteinExistence type="inferred from homology"/>
<gene>
    <name evidence="7" type="ORF">HMPREF0860_2548</name>
</gene>
<keyword evidence="8" id="KW-1185">Reference proteome</keyword>
<accession>A0ABN0P6S5</accession>
<dbReference type="Gene3D" id="3.40.630.10">
    <property type="entry name" value="Zn peptidases"/>
    <property type="match status" value="1"/>
</dbReference>
<sequence>MERIAKTLSALDNTFGVSGEEEAVAAQIKKELEGFYDNCKEDALGNIILTQNARGGNKKIALAAHMDEIGFIVRYIDDNGQLLIAPVGYHDDRMLINQDVEIKTKDGMIEGVTGYKPAHMLKGDEGEKVIPFDSIYVDVGTLTRAETEKLGVRIGDYGHYQRTGKFINGGKIYTGKSVDNRVGCTVICEVMRRAKEAGIKNELTLIGTVQEEVGARGAGVAGFSVKPDVAIVVDVTIAGGASGLELSECCIELGKGPAIKYYDWDMGSTMGNNVSKKMTRAFEAVAEKNNIQFQREVLINGGTDGWTLATSGSGVLTGIISVPQRYMHTAVGTVYIDDLEGAVDLIVKYIQSID</sequence>
<evidence type="ECO:0000256" key="1">
    <source>
        <dbReference type="ARBA" id="ARBA00006272"/>
    </source>
</evidence>
<dbReference type="InterPro" id="IPR008007">
    <property type="entry name" value="Peptidase_M42"/>
</dbReference>
<dbReference type="SUPFAM" id="SSF53187">
    <property type="entry name" value="Zn-dependent exopeptidases"/>
    <property type="match status" value="1"/>
</dbReference>
<keyword evidence="3" id="KW-0645">Protease</keyword>
<dbReference type="RefSeq" id="WP_021495477.1">
    <property type="nucleotide sequence ID" value="NZ_AVQI01000018.1"/>
</dbReference>
<dbReference type="PANTHER" id="PTHR32481">
    <property type="entry name" value="AMINOPEPTIDASE"/>
    <property type="match status" value="1"/>
</dbReference>
<evidence type="ECO:0000256" key="2">
    <source>
        <dbReference type="ARBA" id="ARBA00022438"/>
    </source>
</evidence>
<keyword evidence="5" id="KW-0378">Hydrolase</keyword>
<name>A0ABN0P6S5_TRESO</name>
<keyword evidence="4" id="KW-0479">Metal-binding</keyword>
<dbReference type="InterPro" id="IPR051464">
    <property type="entry name" value="Peptidase_M42_aminopept"/>
</dbReference>
<reference evidence="7 8" key="1">
    <citation type="submission" date="2013-08" db="EMBL/GenBank/DDBJ databases">
        <authorList>
            <person name="Durkin A.S."/>
            <person name="Haft D.R."/>
            <person name="McCorrison J."/>
            <person name="Torralba M."/>
            <person name="Gillis M."/>
            <person name="Haft D.H."/>
            <person name="Methe B."/>
            <person name="Sutton G."/>
            <person name="Nelson K.E."/>
        </authorList>
    </citation>
    <scope>NUCLEOTIDE SEQUENCE [LARGE SCALE GENOMIC DNA]</scope>
    <source>
        <strain evidence="7 8">ATCC 35536</strain>
    </source>
</reference>
<comment type="caution">
    <text evidence="7">The sequence shown here is derived from an EMBL/GenBank/DDBJ whole genome shotgun (WGS) entry which is preliminary data.</text>
</comment>
<evidence type="ECO:0000256" key="6">
    <source>
        <dbReference type="PIRNR" id="PIRNR001123"/>
    </source>
</evidence>
<evidence type="ECO:0000256" key="4">
    <source>
        <dbReference type="ARBA" id="ARBA00022723"/>
    </source>
</evidence>
<dbReference type="Pfam" id="PF05343">
    <property type="entry name" value="Peptidase_M42"/>
    <property type="match status" value="1"/>
</dbReference>
<dbReference type="Proteomes" id="UP000016646">
    <property type="component" value="Unassembled WGS sequence"/>
</dbReference>
<comment type="similarity">
    <text evidence="1 6">Belongs to the peptidase M42 family.</text>
</comment>